<feature type="signal peptide" evidence="1">
    <location>
        <begin position="1"/>
        <end position="26"/>
    </location>
</feature>
<keyword evidence="2" id="KW-0966">Cell projection</keyword>
<name>A0ABV2MXX5_9HYPH</name>
<proteinExistence type="predicted"/>
<comment type="caution">
    <text evidence="2">The sequence shown here is derived from an EMBL/GenBank/DDBJ whole genome shotgun (WGS) entry which is preliminary data.</text>
</comment>
<keyword evidence="1" id="KW-0732">Signal</keyword>
<feature type="chain" id="PRO_5045767903" evidence="1">
    <location>
        <begin position="27"/>
        <end position="192"/>
    </location>
</feature>
<organism evidence="2 3">
    <name type="scientific">Aquamicrobium terrae</name>
    <dbReference type="NCBI Taxonomy" id="1324945"/>
    <lineage>
        <taxon>Bacteria</taxon>
        <taxon>Pseudomonadati</taxon>
        <taxon>Pseudomonadota</taxon>
        <taxon>Alphaproteobacteria</taxon>
        <taxon>Hyphomicrobiales</taxon>
        <taxon>Phyllobacteriaceae</taxon>
        <taxon>Aquamicrobium</taxon>
    </lineage>
</organism>
<sequence>MPIPKNSRQILLCAAFVALASLPAGAGEVRQVLPGAPAPLPPQELTREAAPALDASALDPNASEVQRFCSNIADAARDRRYALQAAELQQLQGEVDKRIKALEEKRLEYETWLKRREVFLARAEEGVVSIYSGMKPDAAAERLAMVEAELAAAILMKLDARKASVILNEMDQKAAARLTSVMASAARRTDPS</sequence>
<reference evidence="2 3" key="1">
    <citation type="submission" date="2024-06" db="EMBL/GenBank/DDBJ databases">
        <title>Genomic Encyclopedia of Type Strains, Phase IV (KMG-IV): sequencing the most valuable type-strain genomes for metagenomic binning, comparative biology and taxonomic classification.</title>
        <authorList>
            <person name="Goeker M."/>
        </authorList>
    </citation>
    <scope>NUCLEOTIDE SEQUENCE [LARGE SCALE GENOMIC DNA]</scope>
    <source>
        <strain evidence="2 3">DSM 27865</strain>
    </source>
</reference>
<evidence type="ECO:0000256" key="1">
    <source>
        <dbReference type="SAM" id="SignalP"/>
    </source>
</evidence>
<accession>A0ABV2MXX5</accession>
<dbReference type="EMBL" id="JBEPML010000005">
    <property type="protein sequence ID" value="MET3791657.1"/>
    <property type="molecule type" value="Genomic_DNA"/>
</dbReference>
<dbReference type="SUPFAM" id="SSF158791">
    <property type="entry name" value="MgtE N-terminal domain-like"/>
    <property type="match status" value="1"/>
</dbReference>
<keyword evidence="2" id="KW-0969">Cilium</keyword>
<protein>
    <submittedName>
        <fullName evidence="2">Flagellar motility protein MotE (MotC chaperone)</fullName>
    </submittedName>
</protein>
<keyword evidence="2" id="KW-0282">Flagellum</keyword>
<gene>
    <name evidence="2" type="ORF">ABID37_001865</name>
</gene>
<keyword evidence="3" id="KW-1185">Reference proteome</keyword>
<dbReference type="RefSeq" id="WP_354193981.1">
    <property type="nucleotide sequence ID" value="NZ_JBEPML010000005.1"/>
</dbReference>
<dbReference type="Proteomes" id="UP001549076">
    <property type="component" value="Unassembled WGS sequence"/>
</dbReference>
<evidence type="ECO:0000313" key="3">
    <source>
        <dbReference type="Proteomes" id="UP001549076"/>
    </source>
</evidence>
<evidence type="ECO:0000313" key="2">
    <source>
        <dbReference type="EMBL" id="MET3791657.1"/>
    </source>
</evidence>